<protein>
    <recommendedName>
        <fullName evidence="3">MaoC-like domain-containing protein</fullName>
    </recommendedName>
</protein>
<dbReference type="GO" id="GO:0005739">
    <property type="term" value="C:mitochondrion"/>
    <property type="evidence" value="ECO:0007669"/>
    <property type="project" value="TreeGrafter"/>
</dbReference>
<evidence type="ECO:0000313" key="1">
    <source>
        <dbReference type="EMBL" id="KAG5919597.1"/>
    </source>
</evidence>
<proteinExistence type="predicted"/>
<dbReference type="EMBL" id="SRPY01000661">
    <property type="protein sequence ID" value="KAG5919597.1"/>
    <property type="molecule type" value="Genomic_DNA"/>
</dbReference>
<gene>
    <name evidence="1" type="ORF">E4U42_006477</name>
</gene>
<evidence type="ECO:0008006" key="3">
    <source>
        <dbReference type="Google" id="ProtNLM"/>
    </source>
</evidence>
<reference evidence="1" key="1">
    <citation type="journal article" date="2020" name="bioRxiv">
        <title>Whole genome comparisons of ergot fungi reveals the divergence and evolution of species within the genus Claviceps are the result of varying mechanisms driving genome evolution and host range expansion.</title>
        <authorList>
            <person name="Wyka S.A."/>
            <person name="Mondo S.J."/>
            <person name="Liu M."/>
            <person name="Dettman J."/>
            <person name="Nalam V."/>
            <person name="Broders K.D."/>
        </authorList>
    </citation>
    <scope>NUCLEOTIDE SEQUENCE</scope>
    <source>
        <strain evidence="1">CCC 489</strain>
    </source>
</reference>
<dbReference type="GO" id="GO:0019171">
    <property type="term" value="F:(3R)-hydroxyacyl-[acyl-carrier-protein] dehydratase activity"/>
    <property type="evidence" value="ECO:0007669"/>
    <property type="project" value="TreeGrafter"/>
</dbReference>
<dbReference type="Gene3D" id="3.10.129.10">
    <property type="entry name" value="Hotdog Thioesterase"/>
    <property type="match status" value="1"/>
</dbReference>
<accession>A0A8K0J4C3</accession>
<evidence type="ECO:0000313" key="2">
    <source>
        <dbReference type="Proteomes" id="UP000811619"/>
    </source>
</evidence>
<dbReference type="OrthoDB" id="3257538at2759"/>
<feature type="non-terminal residue" evidence="1">
    <location>
        <position position="1"/>
    </location>
</feature>
<dbReference type="SUPFAM" id="SSF54637">
    <property type="entry name" value="Thioesterase/thiol ester dehydrase-isomerase"/>
    <property type="match status" value="1"/>
</dbReference>
<keyword evidence="2" id="KW-1185">Reference proteome</keyword>
<name>A0A8K0J4C3_9HYPO</name>
<dbReference type="InterPro" id="IPR052741">
    <property type="entry name" value="Mitochondrial_HTD2"/>
</dbReference>
<dbReference type="InterPro" id="IPR029069">
    <property type="entry name" value="HotDog_dom_sf"/>
</dbReference>
<organism evidence="1 2">
    <name type="scientific">Claviceps africana</name>
    <dbReference type="NCBI Taxonomy" id="83212"/>
    <lineage>
        <taxon>Eukaryota</taxon>
        <taxon>Fungi</taxon>
        <taxon>Dikarya</taxon>
        <taxon>Ascomycota</taxon>
        <taxon>Pezizomycotina</taxon>
        <taxon>Sordariomycetes</taxon>
        <taxon>Hypocreomycetidae</taxon>
        <taxon>Hypocreales</taxon>
        <taxon>Clavicipitaceae</taxon>
        <taxon>Claviceps</taxon>
    </lineage>
</organism>
<comment type="caution">
    <text evidence="1">The sequence shown here is derived from an EMBL/GenBank/DDBJ whole genome shotgun (WGS) entry which is preliminary data.</text>
</comment>
<dbReference type="PANTHER" id="PTHR28152">
    <property type="entry name" value="HYDROXYACYL-THIOESTER DEHYDRATASE TYPE 2, MITOCHONDRIAL"/>
    <property type="match status" value="1"/>
</dbReference>
<sequence length="114" mass="12447">PTYSHTSTPTPRHLFHFSALSFNAHAIHLDPLYARLTDGHRALLVHGPLTLALMLHALRGAVARFSYRNLAPLYADEPLRVCVREASRAGQPWDVWVEGPEGGLAVRGSAVMAG</sequence>
<dbReference type="Proteomes" id="UP000811619">
    <property type="component" value="Unassembled WGS sequence"/>
</dbReference>
<dbReference type="PANTHER" id="PTHR28152:SF1">
    <property type="entry name" value="HYDROXYACYL-THIOESTER DEHYDRATASE TYPE 2, MITOCHONDRIAL"/>
    <property type="match status" value="1"/>
</dbReference>
<dbReference type="AlphaFoldDB" id="A0A8K0J4C3"/>